<evidence type="ECO:0008006" key="3">
    <source>
        <dbReference type="Google" id="ProtNLM"/>
    </source>
</evidence>
<name>A0A2T3NZ49_9GAMM</name>
<reference evidence="1 2" key="1">
    <citation type="submission" date="2018-01" db="EMBL/GenBank/DDBJ databases">
        <title>Whole genome sequencing of Histamine producing bacteria.</title>
        <authorList>
            <person name="Butler K."/>
        </authorList>
    </citation>
    <scope>NUCLEOTIDE SEQUENCE [LARGE SCALE GENOMIC DNA]</scope>
    <source>
        <strain evidence="1 2">DSM 100436</strain>
    </source>
</reference>
<dbReference type="EMBL" id="PYMA01000002">
    <property type="protein sequence ID" value="PSW21556.1"/>
    <property type="molecule type" value="Genomic_DNA"/>
</dbReference>
<comment type="caution">
    <text evidence="1">The sequence shown here is derived from an EMBL/GenBank/DDBJ whole genome shotgun (WGS) entry which is preliminary data.</text>
</comment>
<organism evidence="1 2">
    <name type="scientific">Photobacterium sanctipauli</name>
    <dbReference type="NCBI Taxonomy" id="1342794"/>
    <lineage>
        <taxon>Bacteria</taxon>
        <taxon>Pseudomonadati</taxon>
        <taxon>Pseudomonadota</taxon>
        <taxon>Gammaproteobacteria</taxon>
        <taxon>Vibrionales</taxon>
        <taxon>Vibrionaceae</taxon>
        <taxon>Photobacterium</taxon>
    </lineage>
</organism>
<protein>
    <recommendedName>
        <fullName evidence="3">Outer membrane protein beta-barrel domain-containing protein</fullName>
    </recommendedName>
</protein>
<dbReference type="SUPFAM" id="SSF56925">
    <property type="entry name" value="OMPA-like"/>
    <property type="match status" value="1"/>
</dbReference>
<proteinExistence type="predicted"/>
<dbReference type="InterPro" id="IPR011250">
    <property type="entry name" value="OMP/PagP_B-barrel"/>
</dbReference>
<dbReference type="Proteomes" id="UP000241771">
    <property type="component" value="Unassembled WGS sequence"/>
</dbReference>
<accession>A0A2T3NZ49</accession>
<dbReference type="OrthoDB" id="6308600at2"/>
<dbReference type="Gene3D" id="2.40.160.20">
    <property type="match status" value="1"/>
</dbReference>
<dbReference type="AlphaFoldDB" id="A0A2T3NZ49"/>
<evidence type="ECO:0000313" key="1">
    <source>
        <dbReference type="EMBL" id="PSW21556.1"/>
    </source>
</evidence>
<keyword evidence="2" id="KW-1185">Reference proteome</keyword>
<gene>
    <name evidence="1" type="ORF">C9I98_05200</name>
</gene>
<evidence type="ECO:0000313" key="2">
    <source>
        <dbReference type="Proteomes" id="UP000241771"/>
    </source>
</evidence>
<sequence>MGYSFSNSFSDENGIDIDIDNDIHYALGLETDLGEGRVGLYLSHQPTKTANFSNDGSLSYVHFQSALRFDTFTHLDTFLGASLGTTIVDADWTDKDLLLSGGLHGGLDYKLTSQLRLVAELRWLVSLIDSDTTTICTLPTGNETCNVRIDSDWMQQFQTNVGVSYSF</sequence>